<evidence type="ECO:0000259" key="12">
    <source>
        <dbReference type="PROSITE" id="PS51278"/>
    </source>
</evidence>
<accession>A0A3D8P6X6</accession>
<dbReference type="PROSITE" id="PS51278">
    <property type="entry name" value="GATASE_TYPE_2"/>
    <property type="match status" value="1"/>
</dbReference>
<evidence type="ECO:0000313" key="13">
    <source>
        <dbReference type="EMBL" id="RDV84347.1"/>
    </source>
</evidence>
<organism evidence="13 14">
    <name type="scientific">Ammonifex thiophilus</name>
    <dbReference type="NCBI Taxonomy" id="444093"/>
    <lineage>
        <taxon>Bacteria</taxon>
        <taxon>Bacillati</taxon>
        <taxon>Bacillota</taxon>
        <taxon>Clostridia</taxon>
        <taxon>Thermoanaerobacterales</taxon>
        <taxon>Thermoanaerobacteraceae</taxon>
        <taxon>Ammonifex</taxon>
    </lineage>
</organism>
<dbReference type="GO" id="GO:0005524">
    <property type="term" value="F:ATP binding"/>
    <property type="evidence" value="ECO:0007669"/>
    <property type="project" value="UniProtKB-KW"/>
</dbReference>
<keyword evidence="4 10" id="KW-0547">Nucleotide-binding</keyword>
<feature type="binding site" evidence="10">
    <location>
        <begin position="376"/>
        <end position="377"/>
    </location>
    <ligand>
        <name>ATP</name>
        <dbReference type="ChEBI" id="CHEBI:30616"/>
    </ligand>
</feature>
<dbReference type="Pfam" id="PF00733">
    <property type="entry name" value="Asn_synthase"/>
    <property type="match status" value="1"/>
</dbReference>
<comment type="similarity">
    <text evidence="2">Belongs to the asparagine synthetase family.</text>
</comment>
<protein>
    <recommendedName>
        <fullName evidence="3">asparagine synthase (glutamine-hydrolyzing)</fullName>
        <ecNumber evidence="3">6.3.5.4</ecNumber>
    </recommendedName>
</protein>
<dbReference type="GO" id="GO:0006529">
    <property type="term" value="P:asparagine biosynthetic process"/>
    <property type="evidence" value="ECO:0007669"/>
    <property type="project" value="UniProtKB-KW"/>
</dbReference>
<evidence type="ECO:0000256" key="9">
    <source>
        <dbReference type="PIRSR" id="PIRSR001589-1"/>
    </source>
</evidence>
<dbReference type="InterPro" id="IPR001962">
    <property type="entry name" value="Asn_synthase"/>
</dbReference>
<dbReference type="Proteomes" id="UP000256329">
    <property type="component" value="Unassembled WGS sequence"/>
</dbReference>
<evidence type="ECO:0000313" key="14">
    <source>
        <dbReference type="Proteomes" id="UP000256329"/>
    </source>
</evidence>
<dbReference type="GO" id="GO:0005829">
    <property type="term" value="C:cytosol"/>
    <property type="evidence" value="ECO:0007669"/>
    <property type="project" value="TreeGrafter"/>
</dbReference>
<keyword evidence="14" id="KW-1185">Reference proteome</keyword>
<evidence type="ECO:0000256" key="10">
    <source>
        <dbReference type="PIRSR" id="PIRSR001589-2"/>
    </source>
</evidence>
<dbReference type="CDD" id="cd01991">
    <property type="entry name" value="Asn_synthase_B_C"/>
    <property type="match status" value="1"/>
</dbReference>
<dbReference type="Gene3D" id="3.60.20.10">
    <property type="entry name" value="Glutamine Phosphoribosylpyrophosphate, subunit 1, domain 1"/>
    <property type="match status" value="1"/>
</dbReference>
<keyword evidence="5 10" id="KW-0067">ATP-binding</keyword>
<dbReference type="CDD" id="cd00712">
    <property type="entry name" value="AsnB"/>
    <property type="match status" value="1"/>
</dbReference>
<keyword evidence="9" id="KW-0028">Amino-acid biosynthesis</keyword>
<keyword evidence="6 9" id="KW-0061">Asparagine biosynthesis</keyword>
<evidence type="ECO:0000256" key="4">
    <source>
        <dbReference type="ARBA" id="ARBA00022741"/>
    </source>
</evidence>
<dbReference type="RefSeq" id="WP_115792087.1">
    <property type="nucleotide sequence ID" value="NZ_QSLN01000002.1"/>
</dbReference>
<proteinExistence type="inferred from homology"/>
<dbReference type="InterPro" id="IPR006426">
    <property type="entry name" value="Asn_synth_AEB"/>
</dbReference>
<dbReference type="SUPFAM" id="SSF52402">
    <property type="entry name" value="Adenine nucleotide alpha hydrolases-like"/>
    <property type="match status" value="1"/>
</dbReference>
<feature type="binding site" evidence="10">
    <location>
        <position position="263"/>
    </location>
    <ligand>
        <name>ATP</name>
        <dbReference type="ChEBI" id="CHEBI:30616"/>
    </ligand>
</feature>
<evidence type="ECO:0000256" key="3">
    <source>
        <dbReference type="ARBA" id="ARBA00012737"/>
    </source>
</evidence>
<evidence type="ECO:0000256" key="2">
    <source>
        <dbReference type="ARBA" id="ARBA00005752"/>
    </source>
</evidence>
<dbReference type="AlphaFoldDB" id="A0A3D8P6X6"/>
<dbReference type="EMBL" id="QSLN01000002">
    <property type="protein sequence ID" value="RDV84347.1"/>
    <property type="molecule type" value="Genomic_DNA"/>
</dbReference>
<evidence type="ECO:0000256" key="7">
    <source>
        <dbReference type="ARBA" id="ARBA00022962"/>
    </source>
</evidence>
<dbReference type="NCBIfam" id="TIGR01536">
    <property type="entry name" value="asn_synth_AEB"/>
    <property type="match status" value="1"/>
</dbReference>
<dbReference type="PIRSF" id="PIRSF001589">
    <property type="entry name" value="Asn_synthetase_glu-h"/>
    <property type="match status" value="1"/>
</dbReference>
<keyword evidence="7 9" id="KW-0315">Glutamine amidotransferase</keyword>
<dbReference type="PANTHER" id="PTHR43284:SF1">
    <property type="entry name" value="ASPARAGINE SYNTHETASE"/>
    <property type="match status" value="1"/>
</dbReference>
<evidence type="ECO:0000256" key="6">
    <source>
        <dbReference type="ARBA" id="ARBA00022888"/>
    </source>
</evidence>
<evidence type="ECO:0000256" key="5">
    <source>
        <dbReference type="ARBA" id="ARBA00022840"/>
    </source>
</evidence>
<feature type="domain" description="Glutamine amidotransferase type-2" evidence="12">
    <location>
        <begin position="2"/>
        <end position="216"/>
    </location>
</feature>
<dbReference type="InterPro" id="IPR029055">
    <property type="entry name" value="Ntn_hydrolases_N"/>
</dbReference>
<dbReference type="EC" id="6.3.5.4" evidence="3"/>
<dbReference type="GO" id="GO:0004066">
    <property type="term" value="F:asparagine synthase (glutamine-hydrolyzing) activity"/>
    <property type="evidence" value="ECO:0007669"/>
    <property type="project" value="UniProtKB-EC"/>
</dbReference>
<dbReference type="InterPro" id="IPR017932">
    <property type="entry name" value="GATase_2_dom"/>
</dbReference>
<name>A0A3D8P6X6_9THEO</name>
<evidence type="ECO:0000256" key="8">
    <source>
        <dbReference type="ARBA" id="ARBA00048741"/>
    </source>
</evidence>
<dbReference type="SUPFAM" id="SSF56235">
    <property type="entry name" value="N-terminal nucleophile aminohydrolases (Ntn hydrolases)"/>
    <property type="match status" value="1"/>
</dbReference>
<dbReference type="Gene3D" id="3.40.50.620">
    <property type="entry name" value="HUPs"/>
    <property type="match status" value="1"/>
</dbReference>
<reference evidence="13 14" key="1">
    <citation type="submission" date="2018-08" db="EMBL/GenBank/DDBJ databases">
        <title>Form III RuBisCO-mediated autotrophy in Thermodesulfobium bacteria.</title>
        <authorList>
            <person name="Toshchakov S.V."/>
            <person name="Kublanov I.V."/>
            <person name="Frolov E."/>
            <person name="Bonch-Osmolovskaya E.A."/>
            <person name="Tourova T.P."/>
            <person name="Chernych N.A."/>
            <person name="Lebedinsky A.V."/>
        </authorList>
    </citation>
    <scope>NUCLEOTIDE SEQUENCE [LARGE SCALE GENOMIC DNA]</scope>
    <source>
        <strain evidence="13 14">SR</strain>
    </source>
</reference>
<feature type="binding site" evidence="10">
    <location>
        <position position="293"/>
    </location>
    <ligand>
        <name>ATP</name>
        <dbReference type="ChEBI" id="CHEBI:30616"/>
    </ligand>
</feature>
<dbReference type="InterPro" id="IPR014729">
    <property type="entry name" value="Rossmann-like_a/b/a_fold"/>
</dbReference>
<gene>
    <name evidence="13" type="primary">asnB</name>
    <name evidence="13" type="ORF">DXX99_03325</name>
</gene>
<feature type="active site" description="For GATase activity" evidence="9">
    <location>
        <position position="2"/>
    </location>
</feature>
<comment type="catalytic activity">
    <reaction evidence="8">
        <text>L-aspartate + L-glutamine + ATP + H2O = L-asparagine + L-glutamate + AMP + diphosphate + H(+)</text>
        <dbReference type="Rhea" id="RHEA:12228"/>
        <dbReference type="ChEBI" id="CHEBI:15377"/>
        <dbReference type="ChEBI" id="CHEBI:15378"/>
        <dbReference type="ChEBI" id="CHEBI:29985"/>
        <dbReference type="ChEBI" id="CHEBI:29991"/>
        <dbReference type="ChEBI" id="CHEBI:30616"/>
        <dbReference type="ChEBI" id="CHEBI:33019"/>
        <dbReference type="ChEBI" id="CHEBI:58048"/>
        <dbReference type="ChEBI" id="CHEBI:58359"/>
        <dbReference type="ChEBI" id="CHEBI:456215"/>
        <dbReference type="EC" id="6.3.5.4"/>
    </reaction>
</comment>
<dbReference type="Pfam" id="PF13537">
    <property type="entry name" value="GATase_7"/>
    <property type="match status" value="1"/>
</dbReference>
<dbReference type="InterPro" id="IPR033738">
    <property type="entry name" value="AsnB_N"/>
</dbReference>
<evidence type="ECO:0000256" key="11">
    <source>
        <dbReference type="PIRSR" id="PIRSR001589-3"/>
    </source>
</evidence>
<dbReference type="PANTHER" id="PTHR43284">
    <property type="entry name" value="ASPARAGINE SYNTHETASE (GLUTAMINE-HYDROLYZING)"/>
    <property type="match status" value="1"/>
</dbReference>
<feature type="site" description="Important for beta-aspartyl-AMP intermediate formation" evidence="11">
    <location>
        <position position="378"/>
    </location>
</feature>
<evidence type="ECO:0000256" key="1">
    <source>
        <dbReference type="ARBA" id="ARBA00005187"/>
    </source>
</evidence>
<feature type="binding site" evidence="10">
    <location>
        <position position="102"/>
    </location>
    <ligand>
        <name>L-glutamine</name>
        <dbReference type="ChEBI" id="CHEBI:58359"/>
    </ligand>
</feature>
<dbReference type="InterPro" id="IPR051786">
    <property type="entry name" value="ASN_synthetase/amidase"/>
</dbReference>
<sequence>MCGFAGWIDWEEDLTRQREIIERMGAAVSHRGPDEGGIWLSPQAAFAHRRLIVLDPEGGKQPFTQKLDGRIWVIVYNGEIYNLPELRQELRSLGFSFQTRSDVEAVLLAYLAWGTKCVSKLNGIFAFAVWDEKERTLFLARDRLGIKPLFFSRRGSAFLFASEIKALLVHPAVPPEVDELGLAEIFVLGPGRTPGCAVFRHVEELKPGHWLTFSPQGIQVQRYWRLESRPHKENTSRTAAELRSLLEDCVRRQLISEVPLGSLLSGGLDSSAVTFFAATALREKGETLASFAVDYRENTRYFSPDQFQPQYDTPWATEVASLLQTRHRTVVIDPEELGQALLPALKARDLPGMADVDSSLLLLAREVKKEVTVVLSGEGADEIFGGYPWFRRAEDLSSSCFPWIRHSSWRQSFLSPELQKLLHPQEYLAQRYAEALAEVPRLPGEEAHAARLREISYLSIFHFMPVLLERKDRMAMAAGLEARVPFCDHRLVEYVWNIPWEMKFWGGKEKGILRLALKGILPDSVLQRRKSPYPKTHHPAYTRFVKTAVLRLLEDPQSPLLPLVNREKLRELALTGGVGVDTPWFGQLMTGPQLLAYFLQVDLWLRHYRVILV</sequence>
<dbReference type="OrthoDB" id="9763290at2"/>
<comment type="pathway">
    <text evidence="1">Amino-acid biosynthesis; L-asparagine biosynthesis; L-asparagine from L-aspartate (L-Gln route): step 1/1.</text>
</comment>
<comment type="caution">
    <text evidence="13">The sequence shown here is derived from an EMBL/GenBank/DDBJ whole genome shotgun (WGS) entry which is preliminary data.</text>
</comment>
<keyword evidence="13" id="KW-0436">Ligase</keyword>